<sequence length="199" mass="22862">MPLEKPSRSVSRVVPNDTTETFRVMYLHKASKTRPSCNSQYLVSRSKQWWSDTFTIHDSAFSPEVLFSARCIKGTKKMNIWSVPYEFHTQIAKPTNKRGMYSFDLQGNKFCWDYEPNQHLRCFDAREMTLVAQVFWGESLSFSESKSSKSSKSSTSSCISLEADEYVFDVVVVSGLKGTQCLYPMLTLTSLMILKPWKN</sequence>
<comment type="caution">
    <text evidence="1">The sequence shown here is derived from an EMBL/GenBank/DDBJ whole genome shotgun (WGS) entry which is preliminary data.</text>
</comment>
<dbReference type="Proteomes" id="UP000193498">
    <property type="component" value="Unassembled WGS sequence"/>
</dbReference>
<dbReference type="EMBL" id="MCFE01000219">
    <property type="protein sequence ID" value="ORX93921.1"/>
    <property type="molecule type" value="Genomic_DNA"/>
</dbReference>
<reference evidence="1 2" key="1">
    <citation type="submission" date="2016-07" db="EMBL/GenBank/DDBJ databases">
        <title>Pervasive Adenine N6-methylation of Active Genes in Fungi.</title>
        <authorList>
            <consortium name="DOE Joint Genome Institute"/>
            <person name="Mondo S.J."/>
            <person name="Dannebaum R.O."/>
            <person name="Kuo R.C."/>
            <person name="Labutti K."/>
            <person name="Haridas S."/>
            <person name="Kuo A."/>
            <person name="Salamov A."/>
            <person name="Ahrendt S.R."/>
            <person name="Lipzen A."/>
            <person name="Sullivan W."/>
            <person name="Andreopoulos W.B."/>
            <person name="Clum A."/>
            <person name="Lindquist E."/>
            <person name="Daum C."/>
            <person name="Ramamoorthy G.K."/>
            <person name="Gryganskyi A."/>
            <person name="Culley D."/>
            <person name="Magnuson J.K."/>
            <person name="James T.Y."/>
            <person name="O'Malley M.A."/>
            <person name="Stajich J.E."/>
            <person name="Spatafora J.W."/>
            <person name="Visel A."/>
            <person name="Grigoriev I.V."/>
        </authorList>
    </citation>
    <scope>NUCLEOTIDE SEQUENCE [LARGE SCALE GENOMIC DNA]</scope>
    <source>
        <strain evidence="1 2">CBS 931.73</strain>
    </source>
</reference>
<organism evidence="1 2">
    <name type="scientific">Basidiobolus meristosporus CBS 931.73</name>
    <dbReference type="NCBI Taxonomy" id="1314790"/>
    <lineage>
        <taxon>Eukaryota</taxon>
        <taxon>Fungi</taxon>
        <taxon>Fungi incertae sedis</taxon>
        <taxon>Zoopagomycota</taxon>
        <taxon>Entomophthoromycotina</taxon>
        <taxon>Basidiobolomycetes</taxon>
        <taxon>Basidiobolales</taxon>
        <taxon>Basidiobolaceae</taxon>
        <taxon>Basidiobolus</taxon>
    </lineage>
</organism>
<keyword evidence="2" id="KW-1185">Reference proteome</keyword>
<dbReference type="AlphaFoldDB" id="A0A1Y1Y7C7"/>
<gene>
    <name evidence="1" type="ORF">K493DRAFT_33267</name>
</gene>
<evidence type="ECO:0000313" key="2">
    <source>
        <dbReference type="Proteomes" id="UP000193498"/>
    </source>
</evidence>
<evidence type="ECO:0000313" key="1">
    <source>
        <dbReference type="EMBL" id="ORX93921.1"/>
    </source>
</evidence>
<name>A0A1Y1Y7C7_9FUNG</name>
<accession>A0A1Y1Y7C7</accession>
<protein>
    <submittedName>
        <fullName evidence="1">Uncharacterized protein</fullName>
    </submittedName>
</protein>
<proteinExistence type="predicted"/>
<dbReference type="InParanoid" id="A0A1Y1Y7C7"/>